<proteinExistence type="predicted"/>
<evidence type="ECO:0000313" key="2">
    <source>
        <dbReference type="Proteomes" id="UP000238081"/>
    </source>
</evidence>
<sequence>MGLLSFDLMQTELMYEMQYFEEEKQGVITYEYFYKDLENDGQYILHLVPGTVNEKMIKMSHYLFFECGEGAYYMDEFDFNVLARNAQRQAKCHPMNCKFINYETYRKIEAWK</sequence>
<dbReference type="AlphaFoldDB" id="A0A0A6PXJ5"/>
<comment type="caution">
    <text evidence="1">The sequence shown here is derived from an EMBL/GenBank/DDBJ whole genome shotgun (WGS) entry which is preliminary data.</text>
</comment>
<evidence type="ECO:0000313" key="1">
    <source>
        <dbReference type="EMBL" id="PPV17764.1"/>
    </source>
</evidence>
<protein>
    <submittedName>
        <fullName evidence="1">Uncharacterized protein</fullName>
    </submittedName>
</protein>
<dbReference type="Proteomes" id="UP000238081">
    <property type="component" value="Unassembled WGS sequence"/>
</dbReference>
<dbReference type="RefSeq" id="WP_027635201.1">
    <property type="nucleotide sequence ID" value="NZ_JSEG01000010.1"/>
</dbReference>
<name>A0A0A6PXJ5_CLOBU</name>
<reference evidence="1 2" key="1">
    <citation type="submission" date="2016-01" db="EMBL/GenBank/DDBJ databases">
        <title>Characterization of the Clostridium difficile lineages that are prevalent in Hong Kong and China.</title>
        <authorList>
            <person name="Kwok J.S.-L."/>
            <person name="Lam W.-Y."/>
            <person name="Ip M."/>
            <person name="Chan T.-F."/>
            <person name="Hawkey P.M."/>
            <person name="Tsui S.K.-W."/>
        </authorList>
    </citation>
    <scope>NUCLEOTIDE SEQUENCE [LARGE SCALE GENOMIC DNA]</scope>
    <source>
        <strain evidence="1 2">300064</strain>
    </source>
</reference>
<gene>
    <name evidence="1" type="ORF">AWN73_07105</name>
</gene>
<accession>A0A0A6PXJ5</accession>
<dbReference type="EMBL" id="LRDH01000002">
    <property type="protein sequence ID" value="PPV17764.1"/>
    <property type="molecule type" value="Genomic_DNA"/>
</dbReference>
<organism evidence="1 2">
    <name type="scientific">Clostridium butyricum</name>
    <dbReference type="NCBI Taxonomy" id="1492"/>
    <lineage>
        <taxon>Bacteria</taxon>
        <taxon>Bacillati</taxon>
        <taxon>Bacillota</taxon>
        <taxon>Clostridia</taxon>
        <taxon>Eubacteriales</taxon>
        <taxon>Clostridiaceae</taxon>
        <taxon>Clostridium</taxon>
    </lineage>
</organism>